<keyword evidence="2" id="KW-0813">Transport</keyword>
<dbReference type="PROSITE" id="PS50850">
    <property type="entry name" value="MFS"/>
    <property type="match status" value="1"/>
</dbReference>
<proteinExistence type="predicted"/>
<evidence type="ECO:0000256" key="1">
    <source>
        <dbReference type="ARBA" id="ARBA00004141"/>
    </source>
</evidence>
<feature type="transmembrane region" description="Helical" evidence="6">
    <location>
        <begin position="168"/>
        <end position="186"/>
    </location>
</feature>
<feature type="transmembrane region" description="Helical" evidence="6">
    <location>
        <begin position="138"/>
        <end position="162"/>
    </location>
</feature>
<dbReference type="GO" id="GO:0022857">
    <property type="term" value="F:transmembrane transporter activity"/>
    <property type="evidence" value="ECO:0007669"/>
    <property type="project" value="InterPro"/>
</dbReference>
<evidence type="ECO:0000259" key="7">
    <source>
        <dbReference type="PROSITE" id="PS50850"/>
    </source>
</evidence>
<comment type="subcellular location">
    <subcellularLocation>
        <location evidence="1">Membrane</location>
        <topology evidence="1">Multi-pass membrane protein</topology>
    </subcellularLocation>
</comment>
<dbReference type="InterPro" id="IPR005829">
    <property type="entry name" value="Sugar_transporter_CS"/>
</dbReference>
<feature type="transmembrane region" description="Helical" evidence="6">
    <location>
        <begin position="80"/>
        <end position="98"/>
    </location>
</feature>
<keyword evidence="3 6" id="KW-0812">Transmembrane</keyword>
<feature type="transmembrane region" description="Helical" evidence="6">
    <location>
        <begin position="104"/>
        <end position="126"/>
    </location>
</feature>
<dbReference type="InterPro" id="IPR036259">
    <property type="entry name" value="MFS_trans_sf"/>
</dbReference>
<dbReference type="STRING" id="641238.SAMN04490244_10172"/>
<feature type="transmembrane region" description="Helical" evidence="6">
    <location>
        <begin position="220"/>
        <end position="243"/>
    </location>
</feature>
<dbReference type="PANTHER" id="PTHR23502:SF132">
    <property type="entry name" value="POLYAMINE TRANSPORTER 2-RELATED"/>
    <property type="match status" value="1"/>
</dbReference>
<feature type="transmembrane region" description="Helical" evidence="6">
    <location>
        <begin position="51"/>
        <end position="68"/>
    </location>
</feature>
<dbReference type="Pfam" id="PF07690">
    <property type="entry name" value="MFS_1"/>
    <property type="match status" value="1"/>
</dbReference>
<sequence>MTPPKRQLKMPEFIGLMALLLATVAFSIDSMLPAMPEIAAEMSPDDPNRAQLILSAFVFGLGFGTFVAGPVSDAVGRKSAILFGLGLYLTGALLGMVADNLTFLLAARALQGFGASAPRVVGLALVRDLYGGRRMAQIMSFVMTVFLIVPAMAPSVGALIIAGFGWHGVFGAFLLLGLTSGTWLTLRQPETLAPENRRPIRAGTLWRAVREVLGHPMVRIYIAVLTLAFGQMFALLSSVQQIYDVTFDMGETFPIWFLCGGLITATGTILNGTLVMRLGMRRMAMSAYGAQIAVSGVYLVLVTQDLLPVALAFPAFFFWSTSVFFMAGLTFGNLNALALEPMGHIAGTASSVVGAVSTVMAVAIAAPIGLAFNGTSVPLAIGTLICSTIAFFLMGKSREAGPAAA</sequence>
<dbReference type="Proteomes" id="UP000198885">
    <property type="component" value="Unassembled WGS sequence"/>
</dbReference>
<dbReference type="PROSITE" id="PS00216">
    <property type="entry name" value="SUGAR_TRANSPORT_1"/>
    <property type="match status" value="1"/>
</dbReference>
<feature type="transmembrane region" description="Helical" evidence="6">
    <location>
        <begin position="351"/>
        <end position="370"/>
    </location>
</feature>
<dbReference type="GO" id="GO:0042908">
    <property type="term" value="P:xenobiotic transport"/>
    <property type="evidence" value="ECO:0007669"/>
    <property type="project" value="UniProtKB-ARBA"/>
</dbReference>
<dbReference type="InterPro" id="IPR020846">
    <property type="entry name" value="MFS_dom"/>
</dbReference>
<feature type="transmembrane region" description="Helical" evidence="6">
    <location>
        <begin position="287"/>
        <end position="304"/>
    </location>
</feature>
<accession>A0A1H9P8M1</accession>
<dbReference type="EMBL" id="FOGU01000001">
    <property type="protein sequence ID" value="SER44576.1"/>
    <property type="molecule type" value="Genomic_DNA"/>
</dbReference>
<evidence type="ECO:0000256" key="5">
    <source>
        <dbReference type="ARBA" id="ARBA00023136"/>
    </source>
</evidence>
<evidence type="ECO:0000313" key="8">
    <source>
        <dbReference type="EMBL" id="SER44576.1"/>
    </source>
</evidence>
<dbReference type="PANTHER" id="PTHR23502">
    <property type="entry name" value="MAJOR FACILITATOR SUPERFAMILY"/>
    <property type="match status" value="1"/>
</dbReference>
<dbReference type="GO" id="GO:0140115">
    <property type="term" value="P:export across plasma membrane"/>
    <property type="evidence" value="ECO:0007669"/>
    <property type="project" value="UniProtKB-ARBA"/>
</dbReference>
<dbReference type="GO" id="GO:0005886">
    <property type="term" value="C:plasma membrane"/>
    <property type="evidence" value="ECO:0007669"/>
    <property type="project" value="TreeGrafter"/>
</dbReference>
<feature type="transmembrane region" description="Helical" evidence="6">
    <location>
        <begin position="376"/>
        <end position="394"/>
    </location>
</feature>
<feature type="transmembrane region" description="Helical" evidence="6">
    <location>
        <begin position="255"/>
        <end position="275"/>
    </location>
</feature>
<keyword evidence="9" id="KW-1185">Reference proteome</keyword>
<organism evidence="8 9">
    <name type="scientific">Tranquillimonas rosea</name>
    <dbReference type="NCBI Taxonomy" id="641238"/>
    <lineage>
        <taxon>Bacteria</taxon>
        <taxon>Pseudomonadati</taxon>
        <taxon>Pseudomonadota</taxon>
        <taxon>Alphaproteobacteria</taxon>
        <taxon>Rhodobacterales</taxon>
        <taxon>Roseobacteraceae</taxon>
        <taxon>Tranquillimonas</taxon>
    </lineage>
</organism>
<reference evidence="8 9" key="1">
    <citation type="submission" date="2016-10" db="EMBL/GenBank/DDBJ databases">
        <authorList>
            <person name="de Groot N.N."/>
        </authorList>
    </citation>
    <scope>NUCLEOTIDE SEQUENCE [LARGE SCALE GENOMIC DNA]</scope>
    <source>
        <strain evidence="8 9">DSM 23042</strain>
    </source>
</reference>
<dbReference type="SUPFAM" id="SSF103473">
    <property type="entry name" value="MFS general substrate transporter"/>
    <property type="match status" value="1"/>
</dbReference>
<evidence type="ECO:0000313" key="9">
    <source>
        <dbReference type="Proteomes" id="UP000198885"/>
    </source>
</evidence>
<protein>
    <submittedName>
        <fullName evidence="8">MFS transporter, DHA1 family, bicyclomycin/chloramphenicol resistance protein</fullName>
    </submittedName>
</protein>
<evidence type="ECO:0000256" key="3">
    <source>
        <dbReference type="ARBA" id="ARBA00022692"/>
    </source>
</evidence>
<gene>
    <name evidence="8" type="ORF">SAMN04490244_10172</name>
</gene>
<dbReference type="AlphaFoldDB" id="A0A1H9P8M1"/>
<feature type="domain" description="Major facilitator superfamily (MFS) profile" evidence="7">
    <location>
        <begin position="13"/>
        <end position="398"/>
    </location>
</feature>
<dbReference type="Gene3D" id="1.20.1720.10">
    <property type="entry name" value="Multidrug resistance protein D"/>
    <property type="match status" value="1"/>
</dbReference>
<name>A0A1H9P8M1_9RHOB</name>
<evidence type="ECO:0000256" key="6">
    <source>
        <dbReference type="SAM" id="Phobius"/>
    </source>
</evidence>
<feature type="transmembrane region" description="Helical" evidence="6">
    <location>
        <begin position="316"/>
        <end position="339"/>
    </location>
</feature>
<evidence type="ECO:0000256" key="4">
    <source>
        <dbReference type="ARBA" id="ARBA00022989"/>
    </source>
</evidence>
<keyword evidence="5 6" id="KW-0472">Membrane</keyword>
<dbReference type="CDD" id="cd17320">
    <property type="entry name" value="MFS_MdfA_MDR_like"/>
    <property type="match status" value="1"/>
</dbReference>
<keyword evidence="4 6" id="KW-1133">Transmembrane helix</keyword>
<dbReference type="InterPro" id="IPR011701">
    <property type="entry name" value="MFS"/>
</dbReference>
<dbReference type="OrthoDB" id="9800416at2"/>
<evidence type="ECO:0000256" key="2">
    <source>
        <dbReference type="ARBA" id="ARBA00022448"/>
    </source>
</evidence>